<keyword evidence="3" id="KW-0560">Oxidoreductase</keyword>
<sequence>MSTFKYINKLKGQRILIFGATQGMGYAVAEASIEHEANIIISSSNPDKLSKAVERLRKSYPQASKEQISTITCDLSQIDGMEERLREVLKTVSEDGAKPIDHIVSTAGNQFDLADGIKSVTMDIMHKTMSVRLLAPVFLGKIIATSSYFNKSYNSSMTFTGGSAHIRPPPGWSVVALISGGIEGLIKGLAVDLAPVRVNVVQPGAIDTESFTGLPEQIKDNVLHHSVDHTAVWISYAKRTPTFIRAHNASTPPPKTRF</sequence>
<name>A0A9P4UX11_9PLEO</name>
<dbReference type="AlphaFoldDB" id="A0A9P4UX11"/>
<reference evidence="4" key="1">
    <citation type="journal article" date="2020" name="Stud. Mycol.">
        <title>101 Dothideomycetes genomes: a test case for predicting lifestyles and emergence of pathogens.</title>
        <authorList>
            <person name="Haridas S."/>
            <person name="Albert R."/>
            <person name="Binder M."/>
            <person name="Bloem J."/>
            <person name="Labutti K."/>
            <person name="Salamov A."/>
            <person name="Andreopoulos B."/>
            <person name="Baker S."/>
            <person name="Barry K."/>
            <person name="Bills G."/>
            <person name="Bluhm B."/>
            <person name="Cannon C."/>
            <person name="Castanera R."/>
            <person name="Culley D."/>
            <person name="Daum C."/>
            <person name="Ezra D."/>
            <person name="Gonzalez J."/>
            <person name="Henrissat B."/>
            <person name="Kuo A."/>
            <person name="Liang C."/>
            <person name="Lipzen A."/>
            <person name="Lutzoni F."/>
            <person name="Magnuson J."/>
            <person name="Mondo S."/>
            <person name="Nolan M."/>
            <person name="Ohm R."/>
            <person name="Pangilinan J."/>
            <person name="Park H.-J."/>
            <person name="Ramirez L."/>
            <person name="Alfaro M."/>
            <person name="Sun H."/>
            <person name="Tritt A."/>
            <person name="Yoshinaga Y."/>
            <person name="Zwiers L.-H."/>
            <person name="Turgeon B."/>
            <person name="Goodwin S."/>
            <person name="Spatafora J."/>
            <person name="Crous P."/>
            <person name="Grigoriev I."/>
        </authorList>
    </citation>
    <scope>NUCLEOTIDE SEQUENCE</scope>
    <source>
        <strain evidence="4">CBS 125425</strain>
    </source>
</reference>
<evidence type="ECO:0000256" key="2">
    <source>
        <dbReference type="ARBA" id="ARBA00022857"/>
    </source>
</evidence>
<gene>
    <name evidence="4" type="ORF">EJ04DRAFT_97386</name>
</gene>
<keyword evidence="2" id="KW-0521">NADP</keyword>
<evidence type="ECO:0000313" key="5">
    <source>
        <dbReference type="Proteomes" id="UP000799444"/>
    </source>
</evidence>
<dbReference type="CDD" id="cd05233">
    <property type="entry name" value="SDR_c"/>
    <property type="match status" value="1"/>
</dbReference>
<dbReference type="InterPro" id="IPR002347">
    <property type="entry name" value="SDR_fam"/>
</dbReference>
<organism evidence="4 5">
    <name type="scientific">Polyplosphaeria fusca</name>
    <dbReference type="NCBI Taxonomy" id="682080"/>
    <lineage>
        <taxon>Eukaryota</taxon>
        <taxon>Fungi</taxon>
        <taxon>Dikarya</taxon>
        <taxon>Ascomycota</taxon>
        <taxon>Pezizomycotina</taxon>
        <taxon>Dothideomycetes</taxon>
        <taxon>Pleosporomycetidae</taxon>
        <taxon>Pleosporales</taxon>
        <taxon>Tetraplosphaeriaceae</taxon>
        <taxon>Polyplosphaeria</taxon>
    </lineage>
</organism>
<dbReference type="PANTHER" id="PTHR43477">
    <property type="entry name" value="DIHYDROANTICAPSIN 7-DEHYDROGENASE"/>
    <property type="match status" value="1"/>
</dbReference>
<dbReference type="Pfam" id="PF23441">
    <property type="entry name" value="SDR"/>
    <property type="match status" value="1"/>
</dbReference>
<dbReference type="PANTHER" id="PTHR43477:SF1">
    <property type="entry name" value="DIHYDROANTICAPSIN 7-DEHYDROGENASE"/>
    <property type="match status" value="1"/>
</dbReference>
<dbReference type="InterPro" id="IPR036291">
    <property type="entry name" value="NAD(P)-bd_dom_sf"/>
</dbReference>
<dbReference type="EMBL" id="ML996279">
    <property type="protein sequence ID" value="KAF2728476.1"/>
    <property type="molecule type" value="Genomic_DNA"/>
</dbReference>
<proteinExistence type="inferred from homology"/>
<evidence type="ECO:0000256" key="3">
    <source>
        <dbReference type="ARBA" id="ARBA00023002"/>
    </source>
</evidence>
<dbReference type="GO" id="GO:0016491">
    <property type="term" value="F:oxidoreductase activity"/>
    <property type="evidence" value="ECO:0007669"/>
    <property type="project" value="UniProtKB-KW"/>
</dbReference>
<dbReference type="SUPFAM" id="SSF51735">
    <property type="entry name" value="NAD(P)-binding Rossmann-fold domains"/>
    <property type="match status" value="1"/>
</dbReference>
<accession>A0A9P4UX11</accession>
<protein>
    <submittedName>
        <fullName evidence="4">NAD(P)-binding protein</fullName>
    </submittedName>
</protein>
<dbReference type="InterPro" id="IPR057571">
    <property type="entry name" value="SDR_PhqE-like"/>
</dbReference>
<comment type="similarity">
    <text evidence="1">Belongs to the short-chain dehydrogenases/reductases (SDR) family.</text>
</comment>
<evidence type="ECO:0000313" key="4">
    <source>
        <dbReference type="EMBL" id="KAF2728476.1"/>
    </source>
</evidence>
<dbReference type="Proteomes" id="UP000799444">
    <property type="component" value="Unassembled WGS sequence"/>
</dbReference>
<dbReference type="InterPro" id="IPR051122">
    <property type="entry name" value="SDR_DHRS6-like"/>
</dbReference>
<dbReference type="PRINTS" id="PR00081">
    <property type="entry name" value="GDHRDH"/>
</dbReference>
<dbReference type="Gene3D" id="3.40.50.720">
    <property type="entry name" value="NAD(P)-binding Rossmann-like Domain"/>
    <property type="match status" value="1"/>
</dbReference>
<keyword evidence="5" id="KW-1185">Reference proteome</keyword>
<dbReference type="OrthoDB" id="294295at2759"/>
<comment type="caution">
    <text evidence="4">The sequence shown here is derived from an EMBL/GenBank/DDBJ whole genome shotgun (WGS) entry which is preliminary data.</text>
</comment>
<evidence type="ECO:0000256" key="1">
    <source>
        <dbReference type="ARBA" id="ARBA00006484"/>
    </source>
</evidence>